<name>A0AAV7NCC6_PLEWA</name>
<sequence length="118" mass="13588">MYSRALAVALVLILGTTLSEVDARALSDQSKEPHFPDTIATCIHNYFRSFAPTMGKMIEEIGRSHYMVKLRAELNDMAKPIINFLKDVDKEIAEEMEMDKKKKKKHPKEHKELQQEAQ</sequence>
<feature type="region of interest" description="Disordered" evidence="1">
    <location>
        <begin position="96"/>
        <end position="118"/>
    </location>
</feature>
<dbReference type="Proteomes" id="UP001066276">
    <property type="component" value="Chromosome 8"/>
</dbReference>
<comment type="caution">
    <text evidence="3">The sequence shown here is derived from an EMBL/GenBank/DDBJ whole genome shotgun (WGS) entry which is preliminary data.</text>
</comment>
<evidence type="ECO:0000256" key="1">
    <source>
        <dbReference type="SAM" id="MobiDB-lite"/>
    </source>
</evidence>
<gene>
    <name evidence="3" type="ORF">NDU88_001053</name>
</gene>
<feature type="chain" id="PRO_5043372694" evidence="2">
    <location>
        <begin position="24"/>
        <end position="118"/>
    </location>
</feature>
<dbReference type="EMBL" id="JANPWB010000012">
    <property type="protein sequence ID" value="KAJ1112792.1"/>
    <property type="molecule type" value="Genomic_DNA"/>
</dbReference>
<protein>
    <submittedName>
        <fullName evidence="3">Uncharacterized protein</fullName>
    </submittedName>
</protein>
<organism evidence="3 4">
    <name type="scientific">Pleurodeles waltl</name>
    <name type="common">Iberian ribbed newt</name>
    <dbReference type="NCBI Taxonomy" id="8319"/>
    <lineage>
        <taxon>Eukaryota</taxon>
        <taxon>Metazoa</taxon>
        <taxon>Chordata</taxon>
        <taxon>Craniata</taxon>
        <taxon>Vertebrata</taxon>
        <taxon>Euteleostomi</taxon>
        <taxon>Amphibia</taxon>
        <taxon>Batrachia</taxon>
        <taxon>Caudata</taxon>
        <taxon>Salamandroidea</taxon>
        <taxon>Salamandridae</taxon>
        <taxon>Pleurodelinae</taxon>
        <taxon>Pleurodeles</taxon>
    </lineage>
</organism>
<feature type="compositionally biased region" description="Basic and acidic residues" evidence="1">
    <location>
        <begin position="109"/>
        <end position="118"/>
    </location>
</feature>
<reference evidence="3" key="1">
    <citation type="journal article" date="2022" name="bioRxiv">
        <title>Sequencing and chromosome-scale assembly of the giantPleurodeles waltlgenome.</title>
        <authorList>
            <person name="Brown T."/>
            <person name="Elewa A."/>
            <person name="Iarovenko S."/>
            <person name="Subramanian E."/>
            <person name="Araus A.J."/>
            <person name="Petzold A."/>
            <person name="Susuki M."/>
            <person name="Suzuki K.-i.T."/>
            <person name="Hayashi T."/>
            <person name="Toyoda A."/>
            <person name="Oliveira C."/>
            <person name="Osipova E."/>
            <person name="Leigh N.D."/>
            <person name="Simon A."/>
            <person name="Yun M.H."/>
        </authorList>
    </citation>
    <scope>NUCLEOTIDE SEQUENCE</scope>
    <source>
        <strain evidence="3">20211129_DDA</strain>
        <tissue evidence="3">Liver</tissue>
    </source>
</reference>
<keyword evidence="4" id="KW-1185">Reference proteome</keyword>
<dbReference type="AlphaFoldDB" id="A0AAV7NCC6"/>
<feature type="signal peptide" evidence="2">
    <location>
        <begin position="1"/>
        <end position="23"/>
    </location>
</feature>
<evidence type="ECO:0000313" key="3">
    <source>
        <dbReference type="EMBL" id="KAJ1112792.1"/>
    </source>
</evidence>
<keyword evidence="2" id="KW-0732">Signal</keyword>
<accession>A0AAV7NCC6</accession>
<evidence type="ECO:0000256" key="2">
    <source>
        <dbReference type="SAM" id="SignalP"/>
    </source>
</evidence>
<evidence type="ECO:0000313" key="4">
    <source>
        <dbReference type="Proteomes" id="UP001066276"/>
    </source>
</evidence>
<proteinExistence type="predicted"/>